<accession>A0A3Q2WGI0</accession>
<dbReference type="PANTHER" id="PTHR16049:SF8">
    <property type="entry name" value="IQ DOMAIN-CONTAINING PROTEIN C"/>
    <property type="match status" value="1"/>
</dbReference>
<name>A0A3Q2WGI0_HAPBU</name>
<sequence>VKRRALQLRKLACSRGYLVRKEVCKAREDFEDIVKEIDGRLTHLKWTDTLISIPQFIDTVSGIYANKGDVSATPQIPALSPENRDHHCALLEKTEAERDDSQTCLPSSSSIRGEGEGQRQSGVVESTAGSSSVWSSVDRFEFAIPPSGSHRYCLTQEVPRTPEALRFHRSTLTMELLWLQQAIDSRKKVRLRKREM</sequence>
<keyword evidence="3" id="KW-1185">Reference proteome</keyword>
<evidence type="ECO:0000313" key="2">
    <source>
        <dbReference type="Ensembl" id="ENSHBUP00000025198.1"/>
    </source>
</evidence>
<evidence type="ECO:0008006" key="4">
    <source>
        <dbReference type="Google" id="ProtNLM"/>
    </source>
</evidence>
<evidence type="ECO:0000256" key="1">
    <source>
        <dbReference type="SAM" id="MobiDB-lite"/>
    </source>
</evidence>
<dbReference type="AlphaFoldDB" id="A0A3Q2WGI0"/>
<feature type="region of interest" description="Disordered" evidence="1">
    <location>
        <begin position="95"/>
        <end position="128"/>
    </location>
</feature>
<dbReference type="PANTHER" id="PTHR16049">
    <property type="entry name" value="IQ DOMAIN-CONTAINING PROTEIN C"/>
    <property type="match status" value="1"/>
</dbReference>
<dbReference type="STRING" id="8153.ENSHBUP00000025198"/>
<evidence type="ECO:0000313" key="3">
    <source>
        <dbReference type="Proteomes" id="UP000264840"/>
    </source>
</evidence>
<protein>
    <recommendedName>
        <fullName evidence="4">IQ motif containing C</fullName>
    </recommendedName>
</protein>
<proteinExistence type="predicted"/>
<dbReference type="Proteomes" id="UP000264840">
    <property type="component" value="Unplaced"/>
</dbReference>
<dbReference type="InterPro" id="IPR042506">
    <property type="entry name" value="IQCC"/>
</dbReference>
<dbReference type="OMA" id="AMEMLWL"/>
<reference evidence="2" key="2">
    <citation type="submission" date="2025-09" db="UniProtKB">
        <authorList>
            <consortium name="Ensembl"/>
        </authorList>
    </citation>
    <scope>IDENTIFICATION</scope>
</reference>
<dbReference type="GeneTree" id="ENSGT00390000017195"/>
<organism evidence="2 3">
    <name type="scientific">Haplochromis burtoni</name>
    <name type="common">Burton's mouthbrooder</name>
    <name type="synonym">Chromis burtoni</name>
    <dbReference type="NCBI Taxonomy" id="8153"/>
    <lineage>
        <taxon>Eukaryota</taxon>
        <taxon>Metazoa</taxon>
        <taxon>Chordata</taxon>
        <taxon>Craniata</taxon>
        <taxon>Vertebrata</taxon>
        <taxon>Euteleostomi</taxon>
        <taxon>Actinopterygii</taxon>
        <taxon>Neopterygii</taxon>
        <taxon>Teleostei</taxon>
        <taxon>Neoteleostei</taxon>
        <taxon>Acanthomorphata</taxon>
        <taxon>Ovalentaria</taxon>
        <taxon>Cichlomorphae</taxon>
        <taxon>Cichliformes</taxon>
        <taxon>Cichlidae</taxon>
        <taxon>African cichlids</taxon>
        <taxon>Pseudocrenilabrinae</taxon>
        <taxon>Haplochromini</taxon>
        <taxon>Haplochromis</taxon>
    </lineage>
</organism>
<feature type="compositionally biased region" description="Polar residues" evidence="1">
    <location>
        <begin position="102"/>
        <end position="111"/>
    </location>
</feature>
<dbReference type="Ensembl" id="ENSHBUT00000006578.1">
    <property type="protein sequence ID" value="ENSHBUP00000025198.1"/>
    <property type="gene ID" value="ENSHBUG00000007095.1"/>
</dbReference>
<reference evidence="2" key="1">
    <citation type="submission" date="2025-08" db="UniProtKB">
        <authorList>
            <consortium name="Ensembl"/>
        </authorList>
    </citation>
    <scope>IDENTIFICATION</scope>
</reference>